<evidence type="ECO:0000313" key="1">
    <source>
        <dbReference type="EMBL" id="CAA9422578.1"/>
    </source>
</evidence>
<dbReference type="InterPro" id="IPR050583">
    <property type="entry name" value="Mycobacterial_A85_antigen"/>
</dbReference>
<organism evidence="1">
    <name type="scientific">uncultured Pyrinomonadaceae bacterium</name>
    <dbReference type="NCBI Taxonomy" id="2283094"/>
    <lineage>
        <taxon>Bacteria</taxon>
        <taxon>Pseudomonadati</taxon>
        <taxon>Acidobacteriota</taxon>
        <taxon>Blastocatellia</taxon>
        <taxon>Blastocatellales</taxon>
        <taxon>Pyrinomonadaceae</taxon>
        <taxon>environmental samples</taxon>
    </lineage>
</organism>
<dbReference type="InterPro" id="IPR000801">
    <property type="entry name" value="Esterase-like"/>
</dbReference>
<dbReference type="EMBL" id="CADCUR010000276">
    <property type="protein sequence ID" value="CAA9422578.1"/>
    <property type="molecule type" value="Genomic_DNA"/>
</dbReference>
<accession>A0A6J4PUD9</accession>
<proteinExistence type="predicted"/>
<sequence>MTENEQTQGTIQILKHESEVLKNNPLGDRHIRDLYVYLPPDYESNTDANFPVVYCLTGFTGRGKMFLNDNAFTPNLAERLDKLIGDRTIKPMIAVLPDCFTYYGGSQYVNSSATGNYEDYLTEEIVRFVDENFRTVRDKNSRAVMGKSSGGYGALVMAMRHADRFGLVCSTSGDAYFEFCYFPGIAEGFRAMRGDAKSFMEKIWRETERKGKDDFAALNTVGMSACYSPNEKSELGFDLPFDTDTGEIRSDVWTRWLAHDPVRLVEKSVENLKSLKLLFIDAGTRDEFHLDLGAKILCRRLKDFGVPHVHEEFDDGHFNIGYRQNRSLELISRNFENE</sequence>
<dbReference type="PANTHER" id="PTHR48098">
    <property type="entry name" value="ENTEROCHELIN ESTERASE-RELATED"/>
    <property type="match status" value="1"/>
</dbReference>
<dbReference type="Pfam" id="PF00756">
    <property type="entry name" value="Esterase"/>
    <property type="match status" value="1"/>
</dbReference>
<name>A0A6J4PUD9_9BACT</name>
<dbReference type="SUPFAM" id="SSF53474">
    <property type="entry name" value="alpha/beta-Hydrolases"/>
    <property type="match status" value="1"/>
</dbReference>
<dbReference type="PANTHER" id="PTHR48098:SF1">
    <property type="entry name" value="DIACYLGLYCEROL ACYLTRANSFERASE_MYCOLYLTRANSFERASE AG85A"/>
    <property type="match status" value="1"/>
</dbReference>
<protein>
    <submittedName>
        <fullName evidence="1">Putative esterase</fullName>
    </submittedName>
</protein>
<dbReference type="GO" id="GO:0016747">
    <property type="term" value="F:acyltransferase activity, transferring groups other than amino-acyl groups"/>
    <property type="evidence" value="ECO:0007669"/>
    <property type="project" value="TreeGrafter"/>
</dbReference>
<dbReference type="AlphaFoldDB" id="A0A6J4PUD9"/>
<dbReference type="InterPro" id="IPR029058">
    <property type="entry name" value="AB_hydrolase_fold"/>
</dbReference>
<dbReference type="Gene3D" id="3.40.50.1820">
    <property type="entry name" value="alpha/beta hydrolase"/>
    <property type="match status" value="1"/>
</dbReference>
<gene>
    <name evidence="1" type="ORF">AVDCRST_MAG74-3098</name>
</gene>
<reference evidence="1" key="1">
    <citation type="submission" date="2020-02" db="EMBL/GenBank/DDBJ databases">
        <authorList>
            <person name="Meier V. D."/>
        </authorList>
    </citation>
    <scope>NUCLEOTIDE SEQUENCE</scope>
    <source>
        <strain evidence="1">AVDCRST_MAG74</strain>
    </source>
</reference>